<comment type="pathway">
    <text evidence="4">Amino-acid biosynthesis; L-valine biosynthesis; L-valine from pyruvate: step 4/4.</text>
</comment>
<evidence type="ECO:0000313" key="18">
    <source>
        <dbReference type="Proteomes" id="UP000321960"/>
    </source>
</evidence>
<dbReference type="Proteomes" id="UP000321960">
    <property type="component" value="Unassembled WGS sequence"/>
</dbReference>
<comment type="catalytic activity">
    <reaction evidence="13">
        <text>L-leucine + 2-oxoglutarate = 4-methyl-2-oxopentanoate + L-glutamate</text>
        <dbReference type="Rhea" id="RHEA:18321"/>
        <dbReference type="ChEBI" id="CHEBI:16810"/>
        <dbReference type="ChEBI" id="CHEBI:17865"/>
        <dbReference type="ChEBI" id="CHEBI:29985"/>
        <dbReference type="ChEBI" id="CHEBI:57427"/>
        <dbReference type="EC" id="2.6.1.42"/>
    </reaction>
</comment>
<dbReference type="PROSITE" id="PS00770">
    <property type="entry name" value="AA_TRANSFER_CLASS_4"/>
    <property type="match status" value="1"/>
</dbReference>
<keyword evidence="9 15" id="KW-0663">Pyridoxal phosphate</keyword>
<reference evidence="16 18" key="3">
    <citation type="submission" date="2019-07" db="EMBL/GenBank/DDBJ databases">
        <title>Whole genome shotgun sequence of Methylobacterium oxalidis NBRC 107715.</title>
        <authorList>
            <person name="Hosoyama A."/>
            <person name="Uohara A."/>
            <person name="Ohji S."/>
            <person name="Ichikawa N."/>
        </authorList>
    </citation>
    <scope>NUCLEOTIDE SEQUENCE [LARGE SCALE GENOMIC DNA]</scope>
    <source>
        <strain evidence="16 18">NBRC 107715</strain>
    </source>
</reference>
<dbReference type="InterPro" id="IPR036038">
    <property type="entry name" value="Aminotransferase-like"/>
</dbReference>
<dbReference type="InterPro" id="IPR043131">
    <property type="entry name" value="BCAT-like_N"/>
</dbReference>
<reference evidence="17" key="4">
    <citation type="submission" date="2023-01" db="EMBL/GenBank/DDBJ databases">
        <title>Draft genome sequence of Methylobacterium oxalidis strain NBRC 107715.</title>
        <authorList>
            <person name="Sun Q."/>
            <person name="Mori K."/>
        </authorList>
    </citation>
    <scope>NUCLEOTIDE SEQUENCE</scope>
    <source>
        <strain evidence="17">NBRC 107715</strain>
    </source>
</reference>
<evidence type="ECO:0000256" key="10">
    <source>
        <dbReference type="ARBA" id="ARBA00023304"/>
    </source>
</evidence>
<accession>A0A512J0R8</accession>
<dbReference type="Gene3D" id="3.20.10.10">
    <property type="entry name" value="D-amino Acid Aminotransferase, subunit A, domain 2"/>
    <property type="match status" value="1"/>
</dbReference>
<comment type="pathway">
    <text evidence="3">Amino-acid biosynthesis; L-isoleucine biosynthesis; L-isoleucine from 2-oxobutanoate: step 4/4.</text>
</comment>
<evidence type="ECO:0000256" key="15">
    <source>
        <dbReference type="RuleBase" id="RU004516"/>
    </source>
</evidence>
<evidence type="ECO:0000256" key="6">
    <source>
        <dbReference type="ARBA" id="ARBA00009320"/>
    </source>
</evidence>
<organism evidence="16 18">
    <name type="scientific">Methylobacterium oxalidis</name>
    <dbReference type="NCBI Taxonomy" id="944322"/>
    <lineage>
        <taxon>Bacteria</taxon>
        <taxon>Pseudomonadati</taxon>
        <taxon>Pseudomonadota</taxon>
        <taxon>Alphaproteobacteria</taxon>
        <taxon>Hyphomicrobiales</taxon>
        <taxon>Methylobacteriaceae</taxon>
        <taxon>Methylobacterium</taxon>
    </lineage>
</organism>
<comment type="function">
    <text evidence="2">Acts on leucine, isoleucine and valine.</text>
</comment>
<comment type="cofactor">
    <cofactor evidence="1 15">
        <name>pyridoxal 5'-phosphate</name>
        <dbReference type="ChEBI" id="CHEBI:597326"/>
    </cofactor>
</comment>
<protein>
    <recommendedName>
        <fullName evidence="8">Probable branched-chain-amino-acid aminotransferase</fullName>
        <ecNumber evidence="7">2.6.1.42</ecNumber>
    </recommendedName>
</protein>
<evidence type="ECO:0000256" key="14">
    <source>
        <dbReference type="RuleBase" id="RU004106"/>
    </source>
</evidence>
<dbReference type="GO" id="GO:0005829">
    <property type="term" value="C:cytosol"/>
    <property type="evidence" value="ECO:0007669"/>
    <property type="project" value="TreeGrafter"/>
</dbReference>
<evidence type="ECO:0000256" key="4">
    <source>
        <dbReference type="ARBA" id="ARBA00004931"/>
    </source>
</evidence>
<comment type="similarity">
    <text evidence="6 14">Belongs to the class-IV pyridoxal-phosphate-dependent aminotransferase family.</text>
</comment>
<keyword evidence="16" id="KW-0032">Aminotransferase</keyword>
<dbReference type="PANTHER" id="PTHR42743:SF11">
    <property type="entry name" value="AMINODEOXYCHORISMATE LYASE"/>
    <property type="match status" value="1"/>
</dbReference>
<dbReference type="Gene3D" id="3.30.470.10">
    <property type="match status" value="1"/>
</dbReference>
<comment type="catalytic activity">
    <reaction evidence="11">
        <text>L-valine + 2-oxoglutarate = 3-methyl-2-oxobutanoate + L-glutamate</text>
        <dbReference type="Rhea" id="RHEA:24813"/>
        <dbReference type="ChEBI" id="CHEBI:11851"/>
        <dbReference type="ChEBI" id="CHEBI:16810"/>
        <dbReference type="ChEBI" id="CHEBI:29985"/>
        <dbReference type="ChEBI" id="CHEBI:57762"/>
        <dbReference type="EC" id="2.6.1.42"/>
    </reaction>
</comment>
<comment type="catalytic activity">
    <reaction evidence="12">
        <text>L-isoleucine + 2-oxoglutarate = (S)-3-methyl-2-oxopentanoate + L-glutamate</text>
        <dbReference type="Rhea" id="RHEA:24801"/>
        <dbReference type="ChEBI" id="CHEBI:16810"/>
        <dbReference type="ChEBI" id="CHEBI:29985"/>
        <dbReference type="ChEBI" id="CHEBI:35146"/>
        <dbReference type="ChEBI" id="CHEBI:58045"/>
        <dbReference type="EC" id="2.6.1.42"/>
    </reaction>
</comment>
<dbReference type="InterPro" id="IPR043132">
    <property type="entry name" value="BCAT-like_C"/>
</dbReference>
<reference evidence="19" key="2">
    <citation type="journal article" date="2019" name="Int. J. Syst. Evol. Microbiol.">
        <title>The Global Catalogue of Microorganisms (GCM) 10K type strain sequencing project: providing services to taxonomists for standard genome sequencing and annotation.</title>
        <authorList>
            <consortium name="The Broad Institute Genomics Platform"/>
            <consortium name="The Broad Institute Genome Sequencing Center for Infectious Disease"/>
            <person name="Wu L."/>
            <person name="Ma J."/>
        </authorList>
    </citation>
    <scope>NUCLEOTIDE SEQUENCE [LARGE SCALE GENOMIC DNA]</scope>
    <source>
        <strain evidence="19">NBRC 107715</strain>
    </source>
</reference>
<dbReference type="PANTHER" id="PTHR42743">
    <property type="entry name" value="AMINO-ACID AMINOTRANSFERASE"/>
    <property type="match status" value="1"/>
</dbReference>
<evidence type="ECO:0000313" key="16">
    <source>
        <dbReference type="EMBL" id="GEP03493.1"/>
    </source>
</evidence>
<dbReference type="AlphaFoldDB" id="A0A512J0R8"/>
<evidence type="ECO:0000256" key="11">
    <source>
        <dbReference type="ARBA" id="ARBA00048212"/>
    </source>
</evidence>
<reference evidence="17" key="1">
    <citation type="journal article" date="2014" name="Int. J. Syst. Evol. Microbiol.">
        <title>Complete genome of a new Firmicutes species belonging to the dominant human colonic microbiota ('Ruminococcus bicirculans') reveals two chromosomes and a selective capacity to utilize plant glucans.</title>
        <authorList>
            <consortium name="NISC Comparative Sequencing Program"/>
            <person name="Wegmann U."/>
            <person name="Louis P."/>
            <person name="Goesmann A."/>
            <person name="Henrissat B."/>
            <person name="Duncan S.H."/>
            <person name="Flint H.J."/>
        </authorList>
    </citation>
    <scope>NUCLEOTIDE SEQUENCE</scope>
    <source>
        <strain evidence="17">NBRC 107715</strain>
    </source>
</reference>
<evidence type="ECO:0000313" key="19">
    <source>
        <dbReference type="Proteomes" id="UP001156856"/>
    </source>
</evidence>
<gene>
    <name evidence="16" type="primary">ilvE</name>
    <name evidence="17" type="ORF">GCM10007888_49700</name>
    <name evidence="16" type="ORF">MOX02_15310</name>
</gene>
<dbReference type="InterPro" id="IPR050571">
    <property type="entry name" value="Class-IV_PLP-Dep_Aminotrnsfr"/>
</dbReference>
<evidence type="ECO:0000256" key="13">
    <source>
        <dbReference type="ARBA" id="ARBA00049229"/>
    </source>
</evidence>
<dbReference type="EMBL" id="BJZU01000025">
    <property type="protein sequence ID" value="GEP03493.1"/>
    <property type="molecule type" value="Genomic_DNA"/>
</dbReference>
<evidence type="ECO:0000256" key="9">
    <source>
        <dbReference type="ARBA" id="ARBA00022898"/>
    </source>
</evidence>
<keyword evidence="10" id="KW-0028">Amino-acid biosynthesis</keyword>
<evidence type="ECO:0000256" key="12">
    <source>
        <dbReference type="ARBA" id="ARBA00048798"/>
    </source>
</evidence>
<evidence type="ECO:0000256" key="5">
    <source>
        <dbReference type="ARBA" id="ARBA00005072"/>
    </source>
</evidence>
<dbReference type="NCBIfam" id="NF009896">
    <property type="entry name" value="PRK13356.1"/>
    <property type="match status" value="1"/>
</dbReference>
<evidence type="ECO:0000256" key="2">
    <source>
        <dbReference type="ARBA" id="ARBA00003109"/>
    </source>
</evidence>
<keyword evidence="19" id="KW-1185">Reference proteome</keyword>
<keyword evidence="16" id="KW-0808">Transferase</keyword>
<evidence type="ECO:0000256" key="3">
    <source>
        <dbReference type="ARBA" id="ARBA00004824"/>
    </source>
</evidence>
<evidence type="ECO:0000313" key="17">
    <source>
        <dbReference type="EMBL" id="GLS66587.1"/>
    </source>
</evidence>
<proteinExistence type="inferred from homology"/>
<dbReference type="EMBL" id="BSPK01000107">
    <property type="protein sequence ID" value="GLS66587.1"/>
    <property type="molecule type" value="Genomic_DNA"/>
</dbReference>
<dbReference type="GO" id="GO:0009082">
    <property type="term" value="P:branched-chain amino acid biosynthetic process"/>
    <property type="evidence" value="ECO:0007669"/>
    <property type="project" value="UniProtKB-KW"/>
</dbReference>
<dbReference type="Proteomes" id="UP001156856">
    <property type="component" value="Unassembled WGS sequence"/>
</dbReference>
<dbReference type="Pfam" id="PF01063">
    <property type="entry name" value="Aminotran_4"/>
    <property type="match status" value="1"/>
</dbReference>
<sequence length="289" mass="31573">MATASPETSETTWTFFEDAWHPGNVRLMGPRTHGAWLGSTVFDGARAFEGVSPDLDRHIARVNRSAVALGLKPKVEEERWLGLVREGLARFPRDAELYIRPMYWAEDGFAGGVRFDPESTNWCLSLYHAPMPLPAGVRATLSPFRRPSIETAPVDAKAGCLYPNGTRALIEAHGRGFGNCLMRDGLGNIAEFANANAFFARDGVVFTPVPNGSFLAGITRARVIGLLREAGVTVVEATLAYADFLAADEVFTAGNFAKLAPITALDDARFEPGPIFRKARQLYWDFAHG</sequence>
<dbReference type="EC" id="2.6.1.42" evidence="7"/>
<keyword evidence="10" id="KW-0100">Branched-chain amino acid biosynthesis</keyword>
<dbReference type="InterPro" id="IPR018300">
    <property type="entry name" value="Aminotrans_IV_CS"/>
</dbReference>
<dbReference type="GO" id="GO:0004084">
    <property type="term" value="F:branched-chain-amino-acid transaminase activity"/>
    <property type="evidence" value="ECO:0007669"/>
    <property type="project" value="UniProtKB-EC"/>
</dbReference>
<name>A0A512J0R8_9HYPH</name>
<dbReference type="OrthoDB" id="21319at2"/>
<evidence type="ECO:0000256" key="1">
    <source>
        <dbReference type="ARBA" id="ARBA00001933"/>
    </source>
</evidence>
<comment type="pathway">
    <text evidence="5">Amino-acid biosynthesis; L-leucine biosynthesis; L-leucine from 3-methyl-2-oxobutanoate: step 4/4.</text>
</comment>
<evidence type="ECO:0000256" key="7">
    <source>
        <dbReference type="ARBA" id="ARBA00013053"/>
    </source>
</evidence>
<dbReference type="InterPro" id="IPR001544">
    <property type="entry name" value="Aminotrans_IV"/>
</dbReference>
<dbReference type="SUPFAM" id="SSF56752">
    <property type="entry name" value="D-aminoacid aminotransferase-like PLP-dependent enzymes"/>
    <property type="match status" value="1"/>
</dbReference>
<evidence type="ECO:0000256" key="8">
    <source>
        <dbReference type="ARBA" id="ARBA00014472"/>
    </source>
</evidence>
<dbReference type="RefSeq" id="WP_147025205.1">
    <property type="nucleotide sequence ID" value="NZ_BJZU01000025.1"/>
</dbReference>
<comment type="caution">
    <text evidence="16">The sequence shown here is derived from an EMBL/GenBank/DDBJ whole genome shotgun (WGS) entry which is preliminary data.</text>
</comment>